<dbReference type="RefSeq" id="WP_367877520.1">
    <property type="nucleotide sequence ID" value="NZ_JBFNXX010000005.1"/>
</dbReference>
<dbReference type="InterPro" id="IPR051544">
    <property type="entry name" value="TPS_OM_transporter"/>
</dbReference>
<name>A0ABV3RKM9_9RHOB</name>
<comment type="caution">
    <text evidence="2">The sequence shown here is derived from an EMBL/GenBank/DDBJ whole genome shotgun (WGS) entry which is preliminary data.</text>
</comment>
<reference evidence="2 3" key="1">
    <citation type="submission" date="2024-07" db="EMBL/GenBank/DDBJ databases">
        <title>Marimonas sp.nov., isolated from tidal-flat sediment.</title>
        <authorList>
            <person name="Jayan J.N."/>
            <person name="Lee S.S."/>
        </authorList>
    </citation>
    <scope>NUCLEOTIDE SEQUENCE [LARGE SCALE GENOMIC DNA]</scope>
    <source>
        <strain evidence="2 3">MJW-29</strain>
    </source>
</reference>
<accession>A0ABV3RKM9</accession>
<organism evidence="2 3">
    <name type="scientific">Sulfitobacter sediminis</name>
    <dbReference type="NCBI Taxonomy" id="3234186"/>
    <lineage>
        <taxon>Bacteria</taxon>
        <taxon>Pseudomonadati</taxon>
        <taxon>Pseudomonadota</taxon>
        <taxon>Alphaproteobacteria</taxon>
        <taxon>Rhodobacterales</taxon>
        <taxon>Roseobacteraceae</taxon>
        <taxon>Sulfitobacter</taxon>
    </lineage>
</organism>
<gene>
    <name evidence="2" type="ORF">AB2B41_07895</name>
</gene>
<evidence type="ECO:0000313" key="2">
    <source>
        <dbReference type="EMBL" id="MEW9919520.1"/>
    </source>
</evidence>
<keyword evidence="3" id="KW-1185">Reference proteome</keyword>
<dbReference type="Pfam" id="PF03865">
    <property type="entry name" value="ShlB"/>
    <property type="match status" value="1"/>
</dbReference>
<dbReference type="EMBL" id="JBFNXX010000005">
    <property type="protein sequence ID" value="MEW9919520.1"/>
    <property type="molecule type" value="Genomic_DNA"/>
</dbReference>
<dbReference type="PANTHER" id="PTHR34597:SF3">
    <property type="entry name" value="OUTER MEMBRANE TRANSPORTER CDIB"/>
    <property type="match status" value="1"/>
</dbReference>
<feature type="domain" description="Haemolysin activator HlyB C-terminal" evidence="1">
    <location>
        <begin position="157"/>
        <end position="465"/>
    </location>
</feature>
<protein>
    <submittedName>
        <fullName evidence="2">ShlB/FhaC/HecB family hemolysin secretion/activation protein</fullName>
    </submittedName>
</protein>
<dbReference type="PANTHER" id="PTHR34597">
    <property type="entry name" value="SLR1661 PROTEIN"/>
    <property type="match status" value="1"/>
</dbReference>
<dbReference type="InterPro" id="IPR005565">
    <property type="entry name" value="Hemolysn_activator_HlyB_C"/>
</dbReference>
<dbReference type="Proteomes" id="UP001556098">
    <property type="component" value="Unassembled WGS sequence"/>
</dbReference>
<evidence type="ECO:0000259" key="1">
    <source>
        <dbReference type="Pfam" id="PF03865"/>
    </source>
</evidence>
<sequence>MVAIGCGSFSAMLPGRAAAQSVDAQTYHVLGVTAYDPAEVLSYAAQVALQREGRVTPGVLADTLEVIYREDGYFLAEVWVGDDGRTILVNEGQIDTLSIEGVDAGTFRLIRKYFAPVLGKHAVRLDQFERSIMLVEDIGSISATAEVEYPAGQENAHVRIVAREEDSASGYLTLDNPAREFGDAAVLTFGQQFTSALTAGDFLRFELSATEYFGEGDSSVFGAVTYRMPLGGNGSYGELYFGNVLADRDASGTLERTDIEGNTAILAFGHPVIRDIERYGYALFELRQTASSVTLPSVGFDADVDVLSASWVYGAALSHGGAWEYAANLSYGRSQSNFGGVGTDDETFWHLRAGLGYQRPVSWFGENSSLHAEFWGQYTSDALPAIEEFYLGGIDDERGYAFAEVQGDIGLSASIEVSRDLYPDSQYLRRIRPFGFLDAGYVKNNEPSASETTEETFASVGLGLDLEFKGNVFLRNYVAVPLSDGPTTSAGDPAFYLSLTKTW</sequence>
<evidence type="ECO:0000313" key="3">
    <source>
        <dbReference type="Proteomes" id="UP001556098"/>
    </source>
</evidence>
<dbReference type="Gene3D" id="2.40.160.50">
    <property type="entry name" value="membrane protein fhac: a member of the omp85/tpsb transporter family"/>
    <property type="match status" value="1"/>
</dbReference>
<proteinExistence type="predicted"/>